<protein>
    <recommendedName>
        <fullName evidence="1">Peptidase M28 domain-containing protein</fullName>
    </recommendedName>
</protein>
<evidence type="ECO:0000259" key="1">
    <source>
        <dbReference type="Pfam" id="PF04389"/>
    </source>
</evidence>
<name>A0A2M6X0K2_9BACT</name>
<proteinExistence type="predicted"/>
<reference evidence="3" key="1">
    <citation type="submission" date="2017-09" db="EMBL/GenBank/DDBJ databases">
        <title>Depth-based differentiation of microbial function through sediment-hosted aquifers and enrichment of novel symbionts in the deep terrestrial subsurface.</title>
        <authorList>
            <person name="Probst A.J."/>
            <person name="Ladd B."/>
            <person name="Jarett J.K."/>
            <person name="Geller-Mcgrath D.E."/>
            <person name="Sieber C.M.K."/>
            <person name="Emerson J.B."/>
            <person name="Anantharaman K."/>
            <person name="Thomas B.C."/>
            <person name="Malmstrom R."/>
            <person name="Stieglmeier M."/>
            <person name="Klingl A."/>
            <person name="Woyke T."/>
            <person name="Ryan C.M."/>
            <person name="Banfield J.F."/>
        </authorList>
    </citation>
    <scope>NUCLEOTIDE SEQUENCE [LARGE SCALE GENOMIC DNA]</scope>
</reference>
<dbReference type="Pfam" id="PF04389">
    <property type="entry name" value="Peptidase_M28"/>
    <property type="match status" value="1"/>
</dbReference>
<comment type="caution">
    <text evidence="2">The sequence shown here is derived from an EMBL/GenBank/DDBJ whole genome shotgun (WGS) entry which is preliminary data.</text>
</comment>
<dbReference type="SUPFAM" id="SSF53187">
    <property type="entry name" value="Zn-dependent exopeptidases"/>
    <property type="match status" value="1"/>
</dbReference>
<accession>A0A2M6X0K2</accession>
<evidence type="ECO:0000313" key="2">
    <source>
        <dbReference type="EMBL" id="PIT98525.1"/>
    </source>
</evidence>
<evidence type="ECO:0000313" key="3">
    <source>
        <dbReference type="Proteomes" id="UP000230731"/>
    </source>
</evidence>
<organism evidence="2 3">
    <name type="scientific">Candidatus Andersenbacteria bacterium CG10_big_fil_rev_8_21_14_0_10_54_11</name>
    <dbReference type="NCBI Taxonomy" id="1974485"/>
    <lineage>
        <taxon>Bacteria</taxon>
        <taxon>Candidatus Anderseniibacteriota</taxon>
    </lineage>
</organism>
<feature type="domain" description="Peptidase M28" evidence="1">
    <location>
        <begin position="158"/>
        <end position="207"/>
    </location>
</feature>
<sequence length="318" mass="34650">MSTSLLSLAKQVTVFKHRQGVHESAAADFLQNVLVASEASFDVQRFLTAVPVIRDAWLQVDGFSVPCEGCSFTGGRIEGKDHIVSSLIWEPALLDTPNINFNPHCAGISCSNYYFAPALAISRTALPQLLSGREVVGEVVVDRFQFESRNFLVGNSSTPRSIVFTHYDSIRTGATDNASGVAVVLDIIANQPDVLQHTLFVLAGNEELSYERPTYWGFGYRAFEKEFGALLGSCERAIVIDSVGNGSAIITQESGLVYLGFPLSRIAEWHSKVYMLHGDMDQLMAVYHSADDAVSTLTEGSLQAARDTLVSFLNLSNS</sequence>
<dbReference type="EMBL" id="PEZP01000003">
    <property type="protein sequence ID" value="PIT98525.1"/>
    <property type="molecule type" value="Genomic_DNA"/>
</dbReference>
<dbReference type="Proteomes" id="UP000230731">
    <property type="component" value="Unassembled WGS sequence"/>
</dbReference>
<dbReference type="AlphaFoldDB" id="A0A2M6X0K2"/>
<dbReference type="Gene3D" id="3.40.630.10">
    <property type="entry name" value="Zn peptidases"/>
    <property type="match status" value="1"/>
</dbReference>
<dbReference type="InterPro" id="IPR007484">
    <property type="entry name" value="Peptidase_M28"/>
</dbReference>
<gene>
    <name evidence="2" type="ORF">COT71_00295</name>
</gene>